<organism evidence="1 2">
    <name type="scientific">Candidatus Methanogaster sp</name>
    <dbReference type="NCBI Taxonomy" id="3386292"/>
    <lineage>
        <taxon>Archaea</taxon>
        <taxon>Methanobacteriati</taxon>
        <taxon>Methanobacteriota</taxon>
        <taxon>Stenosarchaea group</taxon>
        <taxon>Methanomicrobia</taxon>
        <taxon>Methanosarcinales</taxon>
        <taxon>ANME-2 cluster</taxon>
        <taxon>Candidatus Methanogasteraceae</taxon>
        <taxon>Candidatus Methanogaster</taxon>
    </lineage>
</organism>
<reference evidence="1" key="1">
    <citation type="submission" date="2018-01" db="EMBL/GenBank/DDBJ databases">
        <authorList>
            <person name="Krukenberg V."/>
        </authorList>
    </citation>
    <scope>NUCLEOTIDE SEQUENCE</scope>
    <source>
        <strain evidence="1">E20ANME2</strain>
    </source>
</reference>
<comment type="caution">
    <text evidence="1">The sequence shown here is derived from an EMBL/GenBank/DDBJ whole genome shotgun (WGS) entry which is preliminary data.</text>
</comment>
<sequence>MKDKVNFLIKFLILTIVLFIIWIPLGKIYLLLLAGVSKYVLLVIGYHATPYVADAPAFICRGYLIGMEEYAHLVNYNSIPLVALIIATSNIELNRRIKMLLIGVSVLFCMHVIDFVAHFPLVCNGSWIAETIVIFMAVGKVAVPFVLWFVLAYKEILGG</sequence>
<gene>
    <name evidence="1" type="ORF">C4B59_08730</name>
</gene>
<proteinExistence type="predicted"/>
<accession>A0AC61L2I7</accession>
<dbReference type="Proteomes" id="UP000248329">
    <property type="component" value="Unassembled WGS sequence"/>
</dbReference>
<evidence type="ECO:0000313" key="1">
    <source>
        <dbReference type="EMBL" id="PXF60594.1"/>
    </source>
</evidence>
<name>A0AC61L2I7_9EURY</name>
<dbReference type="EMBL" id="PQXF01000014">
    <property type="protein sequence ID" value="PXF60594.1"/>
    <property type="molecule type" value="Genomic_DNA"/>
</dbReference>
<protein>
    <submittedName>
        <fullName evidence="1">Uncharacterized protein</fullName>
    </submittedName>
</protein>
<evidence type="ECO:0000313" key="2">
    <source>
        <dbReference type="Proteomes" id="UP000248329"/>
    </source>
</evidence>